<keyword evidence="1" id="KW-0732">Signal</keyword>
<keyword evidence="3" id="KW-1185">Reference proteome</keyword>
<feature type="chain" id="PRO_5040249004" evidence="1">
    <location>
        <begin position="22"/>
        <end position="185"/>
    </location>
</feature>
<evidence type="ECO:0000313" key="3">
    <source>
        <dbReference type="Proteomes" id="UP000738349"/>
    </source>
</evidence>
<gene>
    <name evidence="2" type="ORF">EDB81DRAFT_772528</name>
</gene>
<reference evidence="2" key="1">
    <citation type="journal article" date="2021" name="Nat. Commun.">
        <title>Genetic determinants of endophytism in the Arabidopsis root mycobiome.</title>
        <authorList>
            <person name="Mesny F."/>
            <person name="Miyauchi S."/>
            <person name="Thiergart T."/>
            <person name="Pickel B."/>
            <person name="Atanasova L."/>
            <person name="Karlsson M."/>
            <person name="Huettel B."/>
            <person name="Barry K.W."/>
            <person name="Haridas S."/>
            <person name="Chen C."/>
            <person name="Bauer D."/>
            <person name="Andreopoulos W."/>
            <person name="Pangilinan J."/>
            <person name="LaButti K."/>
            <person name="Riley R."/>
            <person name="Lipzen A."/>
            <person name="Clum A."/>
            <person name="Drula E."/>
            <person name="Henrissat B."/>
            <person name="Kohler A."/>
            <person name="Grigoriev I.V."/>
            <person name="Martin F.M."/>
            <person name="Hacquard S."/>
        </authorList>
    </citation>
    <scope>NUCLEOTIDE SEQUENCE</scope>
    <source>
        <strain evidence="2">MPI-CAGE-AT-0147</strain>
    </source>
</reference>
<comment type="caution">
    <text evidence="2">The sequence shown here is derived from an EMBL/GenBank/DDBJ whole genome shotgun (WGS) entry which is preliminary data.</text>
</comment>
<protein>
    <submittedName>
        <fullName evidence="2">Uncharacterized protein</fullName>
    </submittedName>
</protein>
<dbReference type="OrthoDB" id="5230873at2759"/>
<dbReference type="AlphaFoldDB" id="A0A9P9FSA5"/>
<dbReference type="EMBL" id="JAGMUV010000001">
    <property type="protein sequence ID" value="KAH7176379.1"/>
    <property type="molecule type" value="Genomic_DNA"/>
</dbReference>
<dbReference type="Proteomes" id="UP000738349">
    <property type="component" value="Unassembled WGS sequence"/>
</dbReference>
<evidence type="ECO:0000313" key="2">
    <source>
        <dbReference type="EMBL" id="KAH7176379.1"/>
    </source>
</evidence>
<accession>A0A9P9FSA5</accession>
<evidence type="ECO:0000256" key="1">
    <source>
        <dbReference type="SAM" id="SignalP"/>
    </source>
</evidence>
<organism evidence="2 3">
    <name type="scientific">Dactylonectria macrodidyma</name>
    <dbReference type="NCBI Taxonomy" id="307937"/>
    <lineage>
        <taxon>Eukaryota</taxon>
        <taxon>Fungi</taxon>
        <taxon>Dikarya</taxon>
        <taxon>Ascomycota</taxon>
        <taxon>Pezizomycotina</taxon>
        <taxon>Sordariomycetes</taxon>
        <taxon>Hypocreomycetidae</taxon>
        <taxon>Hypocreales</taxon>
        <taxon>Nectriaceae</taxon>
        <taxon>Dactylonectria</taxon>
    </lineage>
</organism>
<feature type="signal peptide" evidence="1">
    <location>
        <begin position="1"/>
        <end position="21"/>
    </location>
</feature>
<proteinExistence type="predicted"/>
<sequence length="185" mass="19499">MHRSWILSAVAGLFTAVQAGAKYPRDASDSFQIYAFGDGIGGVPLVSTGNSTYVGNYTLLKDTEAAPVLFTTSSNGAWIGSPNTTESDLPTWSDLQFYVPAASSSSHIIGLVDAESSKTSGLRTTGFHFYGTFAYVAGASGLMEMLWFAVPSDTDGLYSLRWNTTADTTDGAIPITLKSSPPSNA</sequence>
<name>A0A9P9FSA5_9HYPO</name>